<dbReference type="RefSeq" id="WP_205311403.1">
    <property type="nucleotide sequence ID" value="NZ_JAERPS020000004.1"/>
</dbReference>
<accession>A0ABS7XA88</accession>
<dbReference type="Proteomes" id="UP000663814">
    <property type="component" value="Unassembled WGS sequence"/>
</dbReference>
<evidence type="ECO:0000313" key="2">
    <source>
        <dbReference type="Proteomes" id="UP000663814"/>
    </source>
</evidence>
<name>A0ABS7XA88_9GAMM</name>
<reference evidence="1 2" key="1">
    <citation type="submission" date="2021-08" db="EMBL/GenBank/DDBJ databases">
        <title>Rheinheimera aquimaris sp. nov., isolated from seawater of the East Sea in Korea.</title>
        <authorList>
            <person name="Kim K.H."/>
            <person name="Wenting R."/>
            <person name="Kim K.R."/>
            <person name="Jeon C.O."/>
        </authorList>
    </citation>
    <scope>NUCLEOTIDE SEQUENCE [LARGE SCALE GENOMIC DNA]</scope>
    <source>
        <strain evidence="1 2">MA-13</strain>
    </source>
</reference>
<comment type="caution">
    <text evidence="1">The sequence shown here is derived from an EMBL/GenBank/DDBJ whole genome shotgun (WGS) entry which is preliminary data.</text>
</comment>
<sequence>MSVIGNYVNSVNQITADIGRQFSTSVESAAPAISSTLASTAVAKAATETQAESERDFVRVTSSIGKVASTGQLSRQEAVDIYRQIASFL</sequence>
<organism evidence="1 2">
    <name type="scientific">Rheinheimera maricola</name>
    <dbReference type="NCBI Taxonomy" id="2793282"/>
    <lineage>
        <taxon>Bacteria</taxon>
        <taxon>Pseudomonadati</taxon>
        <taxon>Pseudomonadota</taxon>
        <taxon>Gammaproteobacteria</taxon>
        <taxon>Chromatiales</taxon>
        <taxon>Chromatiaceae</taxon>
        <taxon>Rheinheimera</taxon>
    </lineage>
</organism>
<keyword evidence="2" id="KW-1185">Reference proteome</keyword>
<protein>
    <submittedName>
        <fullName evidence="1">Uncharacterized protein</fullName>
    </submittedName>
</protein>
<dbReference type="EMBL" id="JAERPS020000004">
    <property type="protein sequence ID" value="MBZ9612473.1"/>
    <property type="molecule type" value="Genomic_DNA"/>
</dbReference>
<evidence type="ECO:0000313" key="1">
    <source>
        <dbReference type="EMBL" id="MBZ9612473.1"/>
    </source>
</evidence>
<gene>
    <name evidence="1" type="ORF">I4W93_012785</name>
</gene>
<proteinExistence type="predicted"/>